<dbReference type="RefSeq" id="WP_063480480.1">
    <property type="nucleotide sequence ID" value="NZ_CP147845.1"/>
</dbReference>
<gene>
    <name evidence="4" type="ORF">AWU65_31570</name>
</gene>
<protein>
    <recommendedName>
        <fullName evidence="3">FHA domain-containing protein</fullName>
    </recommendedName>
</protein>
<feature type="compositionally biased region" description="Low complexity" evidence="1">
    <location>
        <begin position="408"/>
        <end position="424"/>
    </location>
</feature>
<keyword evidence="5" id="KW-1185">Reference proteome</keyword>
<feature type="transmembrane region" description="Helical" evidence="2">
    <location>
        <begin position="318"/>
        <end position="336"/>
    </location>
</feature>
<keyword evidence="2" id="KW-0812">Transmembrane</keyword>
<sequence>MFGLKRDFVQNGGTSMVLDRAEGIQPSELNHVQLGMIRSSRIPHFLKLHMKEVDYKVTLEYDITGKKMLSQSLKSERMTLTEYYGLLLQIATALDDSKLYMLQPENYILHEDYLFIEGSIHLGTLYLTYVPLAANETGSKQLPVSLKELMTRLLASVSELKGGGIQALMSYCGEQSFNLPGLKRLIVELLAGEDGEDHRPAAQMKGAVPARVEGLSSYYNDIQPNGISKPDSAFTESTRFRTAAPHTESDVKTDKQSLIRSLTERTNLKFGRMGRGEEKNTPHSDYFDSGSNAAWASDTDYGTDPGASEQDKSSPVRTYILLGCLLAAAGVWRLLYMSQPGVLMLALSVMITLLLAVVAWLGWSGKLQLLSRRSDDWSESLPMFESTELSPPGYSKWKSVPRFEADPLSGLLTGNSSSTTGTGTADMELRESRENWRWKVPKSPTHPEDHQKQAGYPPQGQGYPYSHPQEAEPAVSYGEEGDYYAQLSQRTEVLSSHGGGGATVLLGPETKPPAHPHSARTYLELNEPNAAATQRIELTQPHFIIGRSPDVAQFVAQGVGTSRAHVELSREGGEYVLKDLGSRNGTILKGESMVPYKEYPLKEGDAFVIAGWSFTLRSGLY</sequence>
<evidence type="ECO:0000256" key="1">
    <source>
        <dbReference type="SAM" id="MobiDB-lite"/>
    </source>
</evidence>
<dbReference type="CDD" id="cd00060">
    <property type="entry name" value="FHA"/>
    <property type="match status" value="1"/>
</dbReference>
<reference evidence="4" key="1">
    <citation type="journal article" date="2016" name="Genome Announc.">
        <title>Draft genomes of two strains of Paenibacillus glucanolyticus with capability to degrade lignocellulose.</title>
        <authorList>
            <person name="Mathews S.L."/>
            <person name="Pawlak J."/>
            <person name="Grunden A.M."/>
        </authorList>
    </citation>
    <scope>NUCLEOTIDE SEQUENCE [LARGE SCALE GENOMIC DNA]</scope>
    <source>
        <strain evidence="4">SLM1</strain>
    </source>
</reference>
<dbReference type="InterPro" id="IPR045962">
    <property type="entry name" value="DUF6382"/>
</dbReference>
<dbReference type="Pfam" id="PF19909">
    <property type="entry name" value="DUF6382"/>
    <property type="match status" value="1"/>
</dbReference>
<feature type="compositionally biased region" description="Basic and acidic residues" evidence="1">
    <location>
        <begin position="274"/>
        <end position="286"/>
    </location>
</feature>
<dbReference type="Gene3D" id="2.60.200.20">
    <property type="match status" value="1"/>
</dbReference>
<organism evidence="4 5">
    <name type="scientific">Paenibacillus glucanolyticus</name>
    <dbReference type="NCBI Taxonomy" id="59843"/>
    <lineage>
        <taxon>Bacteria</taxon>
        <taxon>Bacillati</taxon>
        <taxon>Bacillota</taxon>
        <taxon>Bacilli</taxon>
        <taxon>Bacillales</taxon>
        <taxon>Paenibacillaceae</taxon>
        <taxon>Paenibacillus</taxon>
    </lineage>
</organism>
<accession>A0A163FW58</accession>
<dbReference type="GeneID" id="97553715"/>
<feature type="region of interest" description="Disordered" evidence="1">
    <location>
        <begin position="270"/>
        <end position="289"/>
    </location>
</feature>
<feature type="compositionally biased region" description="Basic and acidic residues" evidence="1">
    <location>
        <begin position="427"/>
        <end position="437"/>
    </location>
</feature>
<dbReference type="Proteomes" id="UP000076796">
    <property type="component" value="Unassembled WGS sequence"/>
</dbReference>
<dbReference type="AlphaFoldDB" id="A0A163FW58"/>
<dbReference type="InterPro" id="IPR000253">
    <property type="entry name" value="FHA_dom"/>
</dbReference>
<feature type="domain" description="FHA" evidence="3">
    <location>
        <begin position="543"/>
        <end position="593"/>
    </location>
</feature>
<dbReference type="EMBL" id="LWMH01000002">
    <property type="protein sequence ID" value="KZS44589.1"/>
    <property type="molecule type" value="Genomic_DNA"/>
</dbReference>
<keyword evidence="2" id="KW-1133">Transmembrane helix</keyword>
<feature type="transmembrane region" description="Helical" evidence="2">
    <location>
        <begin position="342"/>
        <end position="363"/>
    </location>
</feature>
<evidence type="ECO:0000256" key="2">
    <source>
        <dbReference type="SAM" id="Phobius"/>
    </source>
</evidence>
<evidence type="ECO:0000259" key="3">
    <source>
        <dbReference type="PROSITE" id="PS50006"/>
    </source>
</evidence>
<dbReference type="PROSITE" id="PS50006">
    <property type="entry name" value="FHA_DOMAIN"/>
    <property type="match status" value="1"/>
</dbReference>
<evidence type="ECO:0000313" key="4">
    <source>
        <dbReference type="EMBL" id="KZS44589.1"/>
    </source>
</evidence>
<dbReference type="SMART" id="SM00240">
    <property type="entry name" value="FHA"/>
    <property type="match status" value="1"/>
</dbReference>
<dbReference type="STRING" id="59843.A3958_03815"/>
<proteinExistence type="predicted"/>
<dbReference type="OrthoDB" id="9783862at2"/>
<dbReference type="Pfam" id="PF00498">
    <property type="entry name" value="FHA"/>
    <property type="match status" value="1"/>
</dbReference>
<name>A0A163FW58_9BACL</name>
<dbReference type="InterPro" id="IPR008984">
    <property type="entry name" value="SMAD_FHA_dom_sf"/>
</dbReference>
<evidence type="ECO:0000313" key="5">
    <source>
        <dbReference type="Proteomes" id="UP000076796"/>
    </source>
</evidence>
<feature type="region of interest" description="Disordered" evidence="1">
    <location>
        <begin position="408"/>
        <end position="470"/>
    </location>
</feature>
<feature type="region of interest" description="Disordered" evidence="1">
    <location>
        <begin position="494"/>
        <end position="517"/>
    </location>
</feature>
<dbReference type="SUPFAM" id="SSF49879">
    <property type="entry name" value="SMAD/FHA domain"/>
    <property type="match status" value="1"/>
</dbReference>
<comment type="caution">
    <text evidence="4">The sequence shown here is derived from an EMBL/GenBank/DDBJ whole genome shotgun (WGS) entry which is preliminary data.</text>
</comment>
<keyword evidence="2" id="KW-0472">Membrane</keyword>